<protein>
    <submittedName>
        <fullName evidence="1">Uncharacterized protein</fullName>
    </submittedName>
</protein>
<dbReference type="Proteomes" id="UP000663831">
    <property type="component" value="Unassembled WGS sequence"/>
</dbReference>
<evidence type="ECO:0000313" key="2">
    <source>
        <dbReference type="Proteomes" id="UP000663831"/>
    </source>
</evidence>
<evidence type="ECO:0000313" key="1">
    <source>
        <dbReference type="EMBL" id="CAE6470646.1"/>
    </source>
</evidence>
<dbReference type="OrthoDB" id="2102561at2759"/>
<proteinExistence type="predicted"/>
<reference evidence="1" key="1">
    <citation type="submission" date="2021-01" db="EMBL/GenBank/DDBJ databases">
        <authorList>
            <person name="Kaushik A."/>
        </authorList>
    </citation>
    <scope>NUCLEOTIDE SEQUENCE</scope>
    <source>
        <strain evidence="1">AG3-1AP</strain>
    </source>
</reference>
<comment type="caution">
    <text evidence="1">The sequence shown here is derived from an EMBL/GenBank/DDBJ whole genome shotgun (WGS) entry which is preliminary data.</text>
</comment>
<name>A0A8H3C2X1_9AGAM</name>
<organism evidence="1 2">
    <name type="scientific">Rhizoctonia solani</name>
    <dbReference type="NCBI Taxonomy" id="456999"/>
    <lineage>
        <taxon>Eukaryota</taxon>
        <taxon>Fungi</taxon>
        <taxon>Dikarya</taxon>
        <taxon>Basidiomycota</taxon>
        <taxon>Agaricomycotina</taxon>
        <taxon>Agaricomycetes</taxon>
        <taxon>Cantharellales</taxon>
        <taxon>Ceratobasidiaceae</taxon>
        <taxon>Rhizoctonia</taxon>
    </lineage>
</organism>
<dbReference type="AlphaFoldDB" id="A0A8H3C2X1"/>
<dbReference type="EMBL" id="CAJMWV010002816">
    <property type="protein sequence ID" value="CAE6470646.1"/>
    <property type="molecule type" value="Genomic_DNA"/>
</dbReference>
<accession>A0A8H3C2X1</accession>
<sequence length="139" mass="15831">MSFTPKFLGPFPQEAREQHFLNPGRLLGANVSFPLNYTDIFPSHLGDSGLVYWKNSSILASFTKLESSTRENPNSVHYSITFPEIRWDSIRATEGWSGLQHHVLSQDFTPELSRAGRADKVLDRFRATHDHDSIRCRLG</sequence>
<gene>
    <name evidence="1" type="ORF">RDB_LOCUS86173</name>
</gene>